<sequence>MRRDREITQDWKGLF</sequence>
<protein>
    <submittedName>
        <fullName evidence="1">Uncharacterized protein</fullName>
    </submittedName>
</protein>
<evidence type="ECO:0000313" key="1">
    <source>
        <dbReference type="EMBL" id="JAH13295.1"/>
    </source>
</evidence>
<proteinExistence type="predicted"/>
<reference evidence="1" key="2">
    <citation type="journal article" date="2015" name="Fish Shellfish Immunol.">
        <title>Early steps in the European eel (Anguilla anguilla)-Vibrio vulnificus interaction in the gills: Role of the RtxA13 toxin.</title>
        <authorList>
            <person name="Callol A."/>
            <person name="Pajuelo D."/>
            <person name="Ebbesson L."/>
            <person name="Teles M."/>
            <person name="MacKenzie S."/>
            <person name="Amaro C."/>
        </authorList>
    </citation>
    <scope>NUCLEOTIDE SEQUENCE</scope>
</reference>
<dbReference type="EMBL" id="GBXM01095282">
    <property type="protein sequence ID" value="JAH13295.1"/>
    <property type="molecule type" value="Transcribed_RNA"/>
</dbReference>
<reference evidence="1" key="1">
    <citation type="submission" date="2014-11" db="EMBL/GenBank/DDBJ databases">
        <authorList>
            <person name="Amaro Gonzalez C."/>
        </authorList>
    </citation>
    <scope>NUCLEOTIDE SEQUENCE</scope>
</reference>
<accession>A0A0E9QAF4</accession>
<name>A0A0E9QAF4_ANGAN</name>
<organism evidence="1">
    <name type="scientific">Anguilla anguilla</name>
    <name type="common">European freshwater eel</name>
    <name type="synonym">Muraena anguilla</name>
    <dbReference type="NCBI Taxonomy" id="7936"/>
    <lineage>
        <taxon>Eukaryota</taxon>
        <taxon>Metazoa</taxon>
        <taxon>Chordata</taxon>
        <taxon>Craniata</taxon>
        <taxon>Vertebrata</taxon>
        <taxon>Euteleostomi</taxon>
        <taxon>Actinopterygii</taxon>
        <taxon>Neopterygii</taxon>
        <taxon>Teleostei</taxon>
        <taxon>Anguilliformes</taxon>
        <taxon>Anguillidae</taxon>
        <taxon>Anguilla</taxon>
    </lineage>
</organism>